<dbReference type="Gene3D" id="3.90.1430.10">
    <property type="entry name" value="Yeast translation eEF2 (G' domain)"/>
    <property type="match status" value="1"/>
</dbReference>
<dbReference type="InterPro" id="IPR027417">
    <property type="entry name" value="P-loop_NTPase"/>
</dbReference>
<dbReference type="PANTHER" id="PTHR42908:SF10">
    <property type="entry name" value="EUKARYOTIC TRANSLATION ELONGATION FACTOR 2"/>
    <property type="match status" value="1"/>
</dbReference>
<protein>
    <submittedName>
        <fullName evidence="4">Uncharacterized protein</fullName>
    </submittedName>
</protein>
<dbReference type="GO" id="GO:1990904">
    <property type="term" value="C:ribonucleoprotein complex"/>
    <property type="evidence" value="ECO:0007669"/>
    <property type="project" value="TreeGrafter"/>
</dbReference>
<dbReference type="SUPFAM" id="SSF52540">
    <property type="entry name" value="P-loop containing nucleoside triphosphate hydrolases"/>
    <property type="match status" value="1"/>
</dbReference>
<reference evidence="4 5" key="1">
    <citation type="submission" date="2019-07" db="EMBL/GenBank/DDBJ databases">
        <title>Genomes of Cafeteria roenbergensis.</title>
        <authorList>
            <person name="Fischer M.G."/>
            <person name="Hackl T."/>
            <person name="Roman M."/>
        </authorList>
    </citation>
    <scope>NUCLEOTIDE SEQUENCE [LARGE SCALE GENOMIC DNA]</scope>
    <source>
        <strain evidence="4 5">RCC970-E3</strain>
    </source>
</reference>
<name>A0A5A8D9B2_CAFRO</name>
<gene>
    <name evidence="4" type="ORF">FNF28_05116</name>
</gene>
<dbReference type="GO" id="GO:0005829">
    <property type="term" value="C:cytosol"/>
    <property type="evidence" value="ECO:0007669"/>
    <property type="project" value="TreeGrafter"/>
</dbReference>
<evidence type="ECO:0000256" key="2">
    <source>
        <dbReference type="ARBA" id="ARBA00022768"/>
    </source>
</evidence>
<accession>A0A5A8D9B2</accession>
<proteinExistence type="predicted"/>
<dbReference type="GO" id="GO:0043022">
    <property type="term" value="F:ribosome binding"/>
    <property type="evidence" value="ECO:0007669"/>
    <property type="project" value="TreeGrafter"/>
</dbReference>
<dbReference type="AlphaFoldDB" id="A0A5A8D9B2"/>
<keyword evidence="2" id="KW-0251">Elongation factor</keyword>
<evidence type="ECO:0000313" key="4">
    <source>
        <dbReference type="EMBL" id="KAA0161237.1"/>
    </source>
</evidence>
<dbReference type="Proteomes" id="UP000324907">
    <property type="component" value="Unassembled WGS sequence"/>
</dbReference>
<dbReference type="GO" id="GO:0003746">
    <property type="term" value="F:translation elongation factor activity"/>
    <property type="evidence" value="ECO:0007669"/>
    <property type="project" value="UniProtKB-KW"/>
</dbReference>
<evidence type="ECO:0000256" key="3">
    <source>
        <dbReference type="ARBA" id="ARBA00022917"/>
    </source>
</evidence>
<evidence type="ECO:0000256" key="1">
    <source>
        <dbReference type="ARBA" id="ARBA00022490"/>
    </source>
</evidence>
<dbReference type="PANTHER" id="PTHR42908">
    <property type="entry name" value="TRANSLATION ELONGATION FACTOR-RELATED"/>
    <property type="match status" value="1"/>
</dbReference>
<keyword evidence="3" id="KW-0648">Protein biosynthesis</keyword>
<keyword evidence="1" id="KW-0963">Cytoplasm</keyword>
<organism evidence="4 5">
    <name type="scientific">Cafeteria roenbergensis</name>
    <name type="common">Marine flagellate</name>
    <dbReference type="NCBI Taxonomy" id="33653"/>
    <lineage>
        <taxon>Eukaryota</taxon>
        <taxon>Sar</taxon>
        <taxon>Stramenopiles</taxon>
        <taxon>Bigyra</taxon>
        <taxon>Opalozoa</taxon>
        <taxon>Bicosoecida</taxon>
        <taxon>Cafeteriaceae</taxon>
        <taxon>Cafeteria</taxon>
    </lineage>
</organism>
<dbReference type="EMBL" id="VLTL01000097">
    <property type="protein sequence ID" value="KAA0161237.1"/>
    <property type="molecule type" value="Genomic_DNA"/>
</dbReference>
<sequence>MFKCSRRKMRERLWGNNYLITEGKKTKWVKRGAGAASSKEPRAFVQFIMDPIKKLIDVIMKSEAPAKENDKLNKMLKKLDVQLKGDENELRQKPLYKRVMQKWLPAGDAVLEMIVMHLPSPRKAPVLPH</sequence>
<evidence type="ECO:0000313" key="5">
    <source>
        <dbReference type="Proteomes" id="UP000324907"/>
    </source>
</evidence>
<comment type="caution">
    <text evidence="4">The sequence shown here is derived from an EMBL/GenBank/DDBJ whole genome shotgun (WGS) entry which is preliminary data.</text>
</comment>
<dbReference type="GO" id="GO:0003924">
    <property type="term" value="F:GTPase activity"/>
    <property type="evidence" value="ECO:0007669"/>
    <property type="project" value="TreeGrafter"/>
</dbReference>